<accession>U9TRJ3</accession>
<proteinExistence type="predicted"/>
<name>U9TRJ3_RHIID</name>
<dbReference type="HOGENOM" id="CLU_2020825_0_0_1"/>
<protein>
    <submittedName>
        <fullName evidence="1">Uncharacterized protein</fullName>
    </submittedName>
</protein>
<evidence type="ECO:0000313" key="1">
    <source>
        <dbReference type="EMBL" id="ESA10794.1"/>
    </source>
</evidence>
<sequence>NRAIVIDFQFKISVSCSNHVISSSTDCVTSVVYINIGLQLVPKNFEEYMEIKTADPIGQLCFIPKGLGPSGKVAFSINVPDVVYSVPEKIGQSVALQTGNALEVCTGPVAPIVTTISKIHSFL</sequence>
<organism evidence="1">
    <name type="scientific">Rhizophagus irregularis (strain DAOM 181602 / DAOM 197198 / MUCL 43194)</name>
    <name type="common">Arbuscular mycorrhizal fungus</name>
    <name type="synonym">Glomus intraradices</name>
    <dbReference type="NCBI Taxonomy" id="747089"/>
    <lineage>
        <taxon>Eukaryota</taxon>
        <taxon>Fungi</taxon>
        <taxon>Fungi incertae sedis</taxon>
        <taxon>Mucoromycota</taxon>
        <taxon>Glomeromycotina</taxon>
        <taxon>Glomeromycetes</taxon>
        <taxon>Glomerales</taxon>
        <taxon>Glomeraceae</taxon>
        <taxon>Rhizophagus</taxon>
    </lineage>
</organism>
<gene>
    <name evidence="1" type="ORF">GLOINDRAFT_97138</name>
</gene>
<feature type="non-terminal residue" evidence="1">
    <location>
        <position position="1"/>
    </location>
</feature>
<dbReference type="EMBL" id="KI286702">
    <property type="protein sequence ID" value="ESA10794.1"/>
    <property type="molecule type" value="Genomic_DNA"/>
</dbReference>
<reference evidence="1" key="1">
    <citation type="submission" date="2013-07" db="EMBL/GenBank/DDBJ databases">
        <title>The genome of an arbuscular mycorrhizal fungus provides insights into the evolution of the oldest plant symbiosis.</title>
        <authorList>
            <consortium name="DOE Joint Genome Institute"/>
            <person name="Tisserant E."/>
            <person name="Malbreil M."/>
            <person name="Kuo A."/>
            <person name="Kohler A."/>
            <person name="Symeonidi A."/>
            <person name="Balestrini R."/>
            <person name="Charron P."/>
            <person name="Duensing N."/>
            <person name="Frei-dit-Frey N."/>
            <person name="Gianinazzi-Pearson V."/>
            <person name="Gilbert B."/>
            <person name="Handa Y."/>
            <person name="Hijri M."/>
            <person name="Kaul R."/>
            <person name="Kawaguchi M."/>
            <person name="Krajinski F."/>
            <person name="Lammers P."/>
            <person name="Lapierre D."/>
            <person name="Masclaux F.G."/>
            <person name="Murat C."/>
            <person name="Morin E."/>
            <person name="Ndikumana S."/>
            <person name="Pagni M."/>
            <person name="Petitpierre D."/>
            <person name="Requena N."/>
            <person name="Rosikiewicz P."/>
            <person name="Riley R."/>
            <person name="Saito K."/>
            <person name="San Clemente H."/>
            <person name="Shapiro H."/>
            <person name="van Tuinen D."/>
            <person name="Becard G."/>
            <person name="Bonfante P."/>
            <person name="Paszkowski U."/>
            <person name="Shachar-Hill Y."/>
            <person name="Young J.P."/>
            <person name="Sanders I.R."/>
            <person name="Henrissat B."/>
            <person name="Rensing S.A."/>
            <person name="Grigoriev I.V."/>
            <person name="Corradi N."/>
            <person name="Roux C."/>
            <person name="Martin F."/>
        </authorList>
    </citation>
    <scope>NUCLEOTIDE SEQUENCE</scope>
    <source>
        <strain evidence="1">DAOM 197198</strain>
    </source>
</reference>
<dbReference type="AlphaFoldDB" id="U9TRJ3"/>